<feature type="compositionally biased region" description="Acidic residues" evidence="1">
    <location>
        <begin position="15"/>
        <end position="26"/>
    </location>
</feature>
<organism evidence="2 3">
    <name type="scientific">Scleropages formosus</name>
    <name type="common">Asian bonytongue</name>
    <name type="synonym">Osteoglossum formosum</name>
    <dbReference type="NCBI Taxonomy" id="113540"/>
    <lineage>
        <taxon>Eukaryota</taxon>
        <taxon>Metazoa</taxon>
        <taxon>Chordata</taxon>
        <taxon>Craniata</taxon>
        <taxon>Vertebrata</taxon>
        <taxon>Euteleostomi</taxon>
        <taxon>Actinopterygii</taxon>
        <taxon>Neopterygii</taxon>
        <taxon>Teleostei</taxon>
        <taxon>Osteoglossocephala</taxon>
        <taxon>Osteoglossomorpha</taxon>
        <taxon>Osteoglossiformes</taxon>
        <taxon>Osteoglossidae</taxon>
        <taxon>Scleropages</taxon>
    </lineage>
</organism>
<dbReference type="InterPro" id="IPR049547">
    <property type="entry name" value="WDR93_beta-prop"/>
</dbReference>
<dbReference type="GeneID" id="108940847"/>
<dbReference type="SUPFAM" id="SSF50978">
    <property type="entry name" value="WD40 repeat-like"/>
    <property type="match status" value="1"/>
</dbReference>
<feature type="region of interest" description="Disordered" evidence="1">
    <location>
        <begin position="1"/>
        <end position="30"/>
    </location>
</feature>
<dbReference type="CTD" id="56964"/>
<dbReference type="RefSeq" id="XP_018618765.1">
    <property type="nucleotide sequence ID" value="XM_018763249.2"/>
</dbReference>
<name>A0A8C9S6C6_SCLFO</name>
<reference evidence="2" key="2">
    <citation type="submission" date="2025-08" db="UniProtKB">
        <authorList>
            <consortium name="Ensembl"/>
        </authorList>
    </citation>
    <scope>IDENTIFICATION</scope>
</reference>
<reference evidence="2" key="3">
    <citation type="submission" date="2025-09" db="UniProtKB">
        <authorList>
            <consortium name="Ensembl"/>
        </authorList>
    </citation>
    <scope>IDENTIFICATION</scope>
</reference>
<gene>
    <name evidence="2" type="primary">wdr93</name>
</gene>
<dbReference type="GO" id="GO:0022900">
    <property type="term" value="P:electron transport chain"/>
    <property type="evidence" value="ECO:0007669"/>
    <property type="project" value="InterPro"/>
</dbReference>
<dbReference type="InterPro" id="IPR036322">
    <property type="entry name" value="WD40_repeat_dom_sf"/>
</dbReference>
<sequence length="673" mass="75666">MPVYIRKGSAKIPEPSEEEESDEEEEKSYLMDPDQMRDRLPQPFRTIDKVLDRVLDRAWELIVRRDTVRRAAEQAKKSASVLEIPGEATDNSGLPRRTNCLTCTDDGKYVLLGHLGGLSVICTSSHGCIAAWVDRSLELTFIHSTSLGVTAYLIATVDDMGIARLFAFYPNCLCLIKLINETDNINQRNICTKFEICKGGDYGAVLIECSGTSWLEIYRFPRESWLRELEVLQASSLKKVSNISGITDKMDSGIGVKFSLIGMVLKVKQPRALSGTSLKSPFEVLQKTGNGTVIGSGQNHMIGVKQWEEQNAVLKYVGTSTCDVKIPEERPSQCTFHFLLPGVLSPLTGGKIPPAGVPVAVCLWWSGNHNLFQYVLHKTLKFRLRPDNEPKADVVWPNAQQIVCSAISKSTKYIALGLADGLVTIWDRHLGLPWSVLAVSSNSDFSRMLFIDDMHVCTEDSTLHPKIHVLVTCRSGACHLITAGRGVDSHVTKLRERPVDSESFPSALLPVLQKMVLFMCRNGRMVLQDITDGTVVCSFVLPSSHVLATPWNPVFTLDPVHQNLFVRGDKKNFGNETMRKAEDSSWLFVFRLHQYSALRPFIEAPQTPRVWQNSTSLEEMCNLYLQERTITLEDRNKAITETWHQLQQHAIRVSENRQKQVRRTETTLRSQIR</sequence>
<evidence type="ECO:0008006" key="4">
    <source>
        <dbReference type="Google" id="ProtNLM"/>
    </source>
</evidence>
<dbReference type="PANTHER" id="PTHR12219">
    <property type="entry name" value="NADH-UBIQUINONE OXIDOREDUCTASE"/>
    <property type="match status" value="1"/>
</dbReference>
<reference evidence="2 3" key="1">
    <citation type="submission" date="2019-04" db="EMBL/GenBank/DDBJ databases">
        <authorList>
            <consortium name="Wellcome Sanger Institute Data Sharing"/>
        </authorList>
    </citation>
    <scope>NUCLEOTIDE SEQUENCE [LARGE SCALE GENOMIC DNA]</scope>
</reference>
<accession>A0A8C9S6C6</accession>
<evidence type="ECO:0000313" key="3">
    <source>
        <dbReference type="Proteomes" id="UP000694397"/>
    </source>
</evidence>
<dbReference type="Proteomes" id="UP000694397">
    <property type="component" value="Chromosome 11"/>
</dbReference>
<dbReference type="Pfam" id="PF21030">
    <property type="entry name" value="WDR93"/>
    <property type="match status" value="1"/>
</dbReference>
<dbReference type="AlphaFoldDB" id="A0A8C9S6C6"/>
<dbReference type="OrthoDB" id="547231at2759"/>
<dbReference type="GeneTree" id="ENSGT00390000009995"/>
<evidence type="ECO:0000313" key="2">
    <source>
        <dbReference type="Ensembl" id="ENSSFOP00015030916.1"/>
    </source>
</evidence>
<dbReference type="KEGG" id="sfm:108940847"/>
<keyword evidence="3" id="KW-1185">Reference proteome</keyword>
<protein>
    <recommendedName>
        <fullName evidence="4">WD repeat-containing protein 93</fullName>
    </recommendedName>
</protein>
<evidence type="ECO:0000256" key="1">
    <source>
        <dbReference type="SAM" id="MobiDB-lite"/>
    </source>
</evidence>
<dbReference type="Ensembl" id="ENSSFOT00015031265.2">
    <property type="protein sequence ID" value="ENSSFOP00015030916.1"/>
    <property type="gene ID" value="ENSSFOG00015019819.2"/>
</dbReference>
<proteinExistence type="predicted"/>
<dbReference type="InterPro" id="IPR015943">
    <property type="entry name" value="WD40/YVTN_repeat-like_dom_sf"/>
</dbReference>
<dbReference type="PANTHER" id="PTHR12219:SF17">
    <property type="entry name" value="WD REPEAT-CONTAINING PROTEIN 93"/>
    <property type="match status" value="1"/>
</dbReference>
<dbReference type="Gene3D" id="2.130.10.10">
    <property type="entry name" value="YVTN repeat-like/Quinoprotein amine dehydrogenase"/>
    <property type="match status" value="1"/>
</dbReference>
<dbReference type="InterPro" id="IPR006885">
    <property type="entry name" value="NADH_UbQ_FeS_4_mit-like"/>
</dbReference>